<dbReference type="Gene3D" id="2.60.40.1890">
    <property type="entry name" value="PCu(A)C copper chaperone"/>
    <property type="match status" value="1"/>
</dbReference>
<evidence type="ECO:0000313" key="3">
    <source>
        <dbReference type="Proteomes" id="UP000483035"/>
    </source>
</evidence>
<proteinExistence type="predicted"/>
<feature type="signal peptide" evidence="1">
    <location>
        <begin position="1"/>
        <end position="25"/>
    </location>
</feature>
<protein>
    <submittedName>
        <fullName evidence="2">Copper chaperone PCu(A)C</fullName>
    </submittedName>
</protein>
<dbReference type="RefSeq" id="WP_163991101.1">
    <property type="nucleotide sequence ID" value="NZ_WUEY01000015.1"/>
</dbReference>
<gene>
    <name evidence="2" type="ORF">GR212_26335</name>
</gene>
<dbReference type="InterPro" id="IPR007410">
    <property type="entry name" value="LpqE-like"/>
</dbReference>
<evidence type="ECO:0000256" key="1">
    <source>
        <dbReference type="SAM" id="SignalP"/>
    </source>
</evidence>
<dbReference type="InterPro" id="IPR036182">
    <property type="entry name" value="PCuAC_sf"/>
</dbReference>
<keyword evidence="1" id="KW-0732">Signal</keyword>
<dbReference type="EMBL" id="WUEY01000015">
    <property type="protein sequence ID" value="NEI73089.1"/>
    <property type="molecule type" value="Genomic_DNA"/>
</dbReference>
<sequence>MNRNHAAALLTSIGAFSLSLGGAMAQDNGTMKSMPGMHMDAGAAPSGSAGVKLGDLDISGGYVRAMLPGQPVGGGYITIHNGGKSDDRLTSVTSSAAGKVELHEMKMDGEIMKMREIKGGIAIPAGATVTLAPNTMHMMFKQVKAPFKQGGTVPVMLMFDKAGMVDINLPVVSAKGN</sequence>
<organism evidence="2 3">
    <name type="scientific">Rhizobium lusitanum</name>
    <dbReference type="NCBI Taxonomy" id="293958"/>
    <lineage>
        <taxon>Bacteria</taxon>
        <taxon>Pseudomonadati</taxon>
        <taxon>Pseudomonadota</taxon>
        <taxon>Alphaproteobacteria</taxon>
        <taxon>Hyphomicrobiales</taxon>
        <taxon>Rhizobiaceae</taxon>
        <taxon>Rhizobium/Agrobacterium group</taxon>
        <taxon>Rhizobium</taxon>
    </lineage>
</organism>
<dbReference type="Pfam" id="PF04314">
    <property type="entry name" value="PCuAC"/>
    <property type="match status" value="1"/>
</dbReference>
<dbReference type="InterPro" id="IPR058248">
    <property type="entry name" value="Lxx211020-like"/>
</dbReference>
<dbReference type="PANTHER" id="PTHR36302">
    <property type="entry name" value="BLR7088 PROTEIN"/>
    <property type="match status" value="1"/>
</dbReference>
<feature type="chain" id="PRO_5026680278" evidence="1">
    <location>
        <begin position="26"/>
        <end position="177"/>
    </location>
</feature>
<evidence type="ECO:0000313" key="2">
    <source>
        <dbReference type="EMBL" id="NEI73089.1"/>
    </source>
</evidence>
<accession>A0A6L9UCM6</accession>
<reference evidence="2 3" key="1">
    <citation type="submission" date="2019-12" db="EMBL/GenBank/DDBJ databases">
        <title>Rhizobium genotypes associated with high levels of biological nitrogen fixation by grain legumes in a temperate-maritime cropping system.</title>
        <authorList>
            <person name="Maluk M."/>
            <person name="Francesc Ferrando Molina F."/>
            <person name="Lopez Del Egido L."/>
            <person name="Lafos M."/>
            <person name="Langarica-Fuentes A."/>
            <person name="Gebre Yohannes G."/>
            <person name="Young M.W."/>
            <person name="Martin P."/>
            <person name="Gantlett R."/>
            <person name="Kenicer G."/>
            <person name="Hawes C."/>
            <person name="Begg G.S."/>
            <person name="Quilliam R.S."/>
            <person name="Squire G.R."/>
            <person name="Poole P.S."/>
            <person name="Young P.W."/>
            <person name="Iannetta P.M."/>
            <person name="James E.K."/>
        </authorList>
    </citation>
    <scope>NUCLEOTIDE SEQUENCE [LARGE SCALE GENOMIC DNA]</scope>
    <source>
        <strain evidence="2 3">JHI1118</strain>
    </source>
</reference>
<dbReference type="PANTHER" id="PTHR36302:SF1">
    <property type="entry name" value="COPPER CHAPERONE PCU(A)C"/>
    <property type="match status" value="1"/>
</dbReference>
<dbReference type="AlphaFoldDB" id="A0A6L9UCM6"/>
<name>A0A6L9UCM6_9HYPH</name>
<dbReference type="Proteomes" id="UP000483035">
    <property type="component" value="Unassembled WGS sequence"/>
</dbReference>
<dbReference type="SUPFAM" id="SSF110087">
    <property type="entry name" value="DR1885-like metal-binding protein"/>
    <property type="match status" value="1"/>
</dbReference>
<comment type="caution">
    <text evidence="2">The sequence shown here is derived from an EMBL/GenBank/DDBJ whole genome shotgun (WGS) entry which is preliminary data.</text>
</comment>